<dbReference type="AlphaFoldDB" id="A0A6A7FQY9"/>
<reference evidence="2" key="1">
    <citation type="submission" date="2017-11" db="EMBL/GenBank/DDBJ databases">
        <title>The sensing device of the deep-sea amphipod.</title>
        <authorList>
            <person name="Kobayashi H."/>
            <person name="Nagahama T."/>
            <person name="Arai W."/>
            <person name="Sasagawa Y."/>
            <person name="Umeda M."/>
            <person name="Hayashi T."/>
            <person name="Nikaido I."/>
            <person name="Watanabe H."/>
            <person name="Oguri K."/>
            <person name="Kitazato H."/>
            <person name="Fujioka K."/>
            <person name="Kido Y."/>
            <person name="Takami H."/>
        </authorList>
    </citation>
    <scope>NUCLEOTIDE SEQUENCE</scope>
    <source>
        <tissue evidence="2">Whole body</tissue>
    </source>
</reference>
<keyword evidence="2" id="KW-0418">Kinase</keyword>
<dbReference type="PANTHER" id="PTHR42774:SF3">
    <property type="entry name" value="KETOHEXOKINASE"/>
    <property type="match status" value="1"/>
</dbReference>
<name>A0A6A7FQY9_9CRUS</name>
<feature type="domain" description="Carbohydrate kinase PfkB" evidence="1">
    <location>
        <begin position="3"/>
        <end position="214"/>
    </location>
</feature>
<sequence>MEAFGIKTDAVVVHAGKRCPSSIVLCSYETGSRTIVHCNQDLPELTVKDIAKLPLDTYSWIHFEGRNVKTVLEMQSLVRESAPDVTVSVELEKARPDMQVLVKNVDVVFVSKDYARNMKFYSMEAAAEGIAKKIAQRCKMVIVAWGVKGACGRSSDGTIVTSNAFPPAGEVVDTLGAGDTFIAATIFALSRQRSLQDCITFGCRVAGLKVGLKGWEPLGEYLPKAEWINTV</sequence>
<dbReference type="SUPFAM" id="SSF53613">
    <property type="entry name" value="Ribokinase-like"/>
    <property type="match status" value="1"/>
</dbReference>
<accession>A0A6A7FQY9</accession>
<dbReference type="InterPro" id="IPR052562">
    <property type="entry name" value="Ketohexokinase-related"/>
</dbReference>
<dbReference type="GO" id="GO:0016301">
    <property type="term" value="F:kinase activity"/>
    <property type="evidence" value="ECO:0007669"/>
    <property type="project" value="UniProtKB-KW"/>
</dbReference>
<dbReference type="PANTHER" id="PTHR42774">
    <property type="entry name" value="PHOSPHOTRANSFERASE SYSTEM TRANSPORT PROTEIN"/>
    <property type="match status" value="1"/>
</dbReference>
<dbReference type="Gene3D" id="3.40.1190.20">
    <property type="match status" value="1"/>
</dbReference>
<dbReference type="InterPro" id="IPR029056">
    <property type="entry name" value="Ribokinase-like"/>
</dbReference>
<dbReference type="InterPro" id="IPR011611">
    <property type="entry name" value="PfkB_dom"/>
</dbReference>
<proteinExistence type="evidence at transcript level"/>
<organism evidence="2">
    <name type="scientific">Hirondellea gigas</name>
    <dbReference type="NCBI Taxonomy" id="1518452"/>
    <lineage>
        <taxon>Eukaryota</taxon>
        <taxon>Metazoa</taxon>
        <taxon>Ecdysozoa</taxon>
        <taxon>Arthropoda</taxon>
        <taxon>Crustacea</taxon>
        <taxon>Multicrustacea</taxon>
        <taxon>Malacostraca</taxon>
        <taxon>Eumalacostraca</taxon>
        <taxon>Peracarida</taxon>
        <taxon>Amphipoda</taxon>
        <taxon>Amphilochidea</taxon>
        <taxon>Lysianassida</taxon>
        <taxon>Lysianassidira</taxon>
        <taxon>Lysianassoidea</taxon>
        <taxon>Lysianassidae</taxon>
        <taxon>Hirondellea</taxon>
    </lineage>
</organism>
<protein>
    <submittedName>
        <fullName evidence="2">Ketohexokinase-like isoform X2</fullName>
    </submittedName>
</protein>
<evidence type="ECO:0000259" key="1">
    <source>
        <dbReference type="Pfam" id="PF00294"/>
    </source>
</evidence>
<dbReference type="GO" id="GO:0006796">
    <property type="term" value="P:phosphate-containing compound metabolic process"/>
    <property type="evidence" value="ECO:0007669"/>
    <property type="project" value="UniProtKB-ARBA"/>
</dbReference>
<evidence type="ECO:0000313" key="2">
    <source>
        <dbReference type="EMBL" id="LAC20838.1"/>
    </source>
</evidence>
<dbReference type="Pfam" id="PF00294">
    <property type="entry name" value="PfkB"/>
    <property type="match status" value="1"/>
</dbReference>
<keyword evidence="2" id="KW-0808">Transferase</keyword>
<dbReference type="EMBL" id="IACT01001489">
    <property type="protein sequence ID" value="LAC20838.1"/>
    <property type="molecule type" value="mRNA"/>
</dbReference>